<dbReference type="GO" id="GO:0009986">
    <property type="term" value="C:cell surface"/>
    <property type="evidence" value="ECO:0007669"/>
    <property type="project" value="InterPro"/>
</dbReference>
<feature type="domain" description="EGF-like" evidence="9">
    <location>
        <begin position="910"/>
        <end position="947"/>
    </location>
</feature>
<keyword evidence="12" id="KW-1185">Reference proteome</keyword>
<dbReference type="GO" id="GO:0004222">
    <property type="term" value="F:metalloendopeptidase activity"/>
    <property type="evidence" value="ECO:0007669"/>
    <property type="project" value="InterPro"/>
</dbReference>
<dbReference type="eggNOG" id="KOG1217">
    <property type="taxonomic scope" value="Eukaryota"/>
</dbReference>
<feature type="domain" description="EGF-like" evidence="9">
    <location>
        <begin position="672"/>
        <end position="707"/>
    </location>
</feature>
<dbReference type="PROSITE" id="PS01187">
    <property type="entry name" value="EGF_CA"/>
    <property type="match status" value="2"/>
</dbReference>
<feature type="domain" description="EGF-like" evidence="9">
    <location>
        <begin position="949"/>
        <end position="984"/>
    </location>
</feature>
<dbReference type="RefSeq" id="XP_014151688.1">
    <property type="nucleotide sequence ID" value="XM_014296213.1"/>
</dbReference>
<evidence type="ECO:0000256" key="4">
    <source>
        <dbReference type="ARBA" id="ARBA00023157"/>
    </source>
</evidence>
<feature type="domain" description="EGF-like" evidence="9">
    <location>
        <begin position="634"/>
        <end position="670"/>
    </location>
</feature>
<feature type="chain" id="PRO_5005538231" evidence="8">
    <location>
        <begin position="21"/>
        <end position="988"/>
    </location>
</feature>
<protein>
    <submittedName>
        <fullName evidence="11">Uncharacterized protein</fullName>
    </submittedName>
</protein>
<feature type="disulfide bond" evidence="6">
    <location>
        <begin position="974"/>
        <end position="983"/>
    </location>
</feature>
<dbReference type="GO" id="GO:0006508">
    <property type="term" value="P:proteolysis"/>
    <property type="evidence" value="ECO:0007669"/>
    <property type="project" value="InterPro"/>
</dbReference>
<feature type="domain" description="EGF-like" evidence="9">
    <location>
        <begin position="864"/>
        <end position="907"/>
    </location>
</feature>
<dbReference type="PROSITE" id="PS00022">
    <property type="entry name" value="EGF_1"/>
    <property type="match status" value="9"/>
</dbReference>
<evidence type="ECO:0000259" key="10">
    <source>
        <dbReference type="PROSITE" id="PS50215"/>
    </source>
</evidence>
<evidence type="ECO:0000256" key="8">
    <source>
        <dbReference type="SAM" id="SignalP"/>
    </source>
</evidence>
<dbReference type="PROSITE" id="PS50026">
    <property type="entry name" value="EGF_3"/>
    <property type="match status" value="12"/>
</dbReference>
<feature type="domain" description="EGF-like" evidence="9">
    <location>
        <begin position="595"/>
        <end position="633"/>
    </location>
</feature>
<feature type="domain" description="EGF-like" evidence="9">
    <location>
        <begin position="437"/>
        <end position="468"/>
    </location>
</feature>
<feature type="domain" description="EGF-like" evidence="9">
    <location>
        <begin position="470"/>
        <end position="509"/>
    </location>
</feature>
<dbReference type="OrthoDB" id="10045365at2759"/>
<dbReference type="PROSITE" id="PS50215">
    <property type="entry name" value="ADAM_MEPRO"/>
    <property type="match status" value="1"/>
</dbReference>
<feature type="disulfide bond" evidence="6">
    <location>
        <begin position="499"/>
        <end position="508"/>
    </location>
</feature>
<evidence type="ECO:0000256" key="1">
    <source>
        <dbReference type="ARBA" id="ARBA00022536"/>
    </source>
</evidence>
<evidence type="ECO:0000256" key="6">
    <source>
        <dbReference type="PROSITE-ProRule" id="PRU00076"/>
    </source>
</evidence>
<feature type="disulfide bond" evidence="6">
    <location>
        <begin position="897"/>
        <end position="906"/>
    </location>
</feature>
<dbReference type="InterPro" id="IPR013032">
    <property type="entry name" value="EGF-like_CS"/>
</dbReference>
<dbReference type="InterPro" id="IPR009030">
    <property type="entry name" value="Growth_fac_rcpt_cys_sf"/>
</dbReference>
<dbReference type="SMART" id="SM00179">
    <property type="entry name" value="EGF_CA"/>
    <property type="match status" value="10"/>
</dbReference>
<dbReference type="PANTHER" id="PTHR24049:SF40">
    <property type="entry name" value="EGF-LIKE DOMAIN-CONTAINING PROTEIN"/>
    <property type="match status" value="1"/>
</dbReference>
<feature type="disulfide bond" evidence="6">
    <location>
        <begin position="734"/>
        <end position="743"/>
    </location>
</feature>
<dbReference type="AlphaFoldDB" id="A0A0L0FMQ2"/>
<feature type="signal peptide" evidence="8">
    <location>
        <begin position="1"/>
        <end position="20"/>
    </location>
</feature>
<name>A0A0L0FMQ2_9EUKA</name>
<keyword evidence="7" id="KW-0479">Metal-binding</keyword>
<feature type="disulfide bond" evidence="6">
    <location>
        <begin position="812"/>
        <end position="821"/>
    </location>
</feature>
<feature type="domain" description="EGF-like" evidence="9">
    <location>
        <begin position="708"/>
        <end position="744"/>
    </location>
</feature>
<dbReference type="InterPro" id="IPR001590">
    <property type="entry name" value="Peptidase_M12B"/>
</dbReference>
<dbReference type="GeneID" id="25910263"/>
<dbReference type="InterPro" id="IPR001881">
    <property type="entry name" value="EGF-like_Ca-bd_dom"/>
</dbReference>
<dbReference type="Proteomes" id="UP000054560">
    <property type="component" value="Unassembled WGS sequence"/>
</dbReference>
<organism evidence="11 12">
    <name type="scientific">Sphaeroforma arctica JP610</name>
    <dbReference type="NCBI Taxonomy" id="667725"/>
    <lineage>
        <taxon>Eukaryota</taxon>
        <taxon>Ichthyosporea</taxon>
        <taxon>Ichthyophonida</taxon>
        <taxon>Sphaeroforma</taxon>
    </lineage>
</organism>
<dbReference type="SUPFAM" id="SSF57196">
    <property type="entry name" value="EGF/Laminin"/>
    <property type="match status" value="6"/>
</dbReference>
<dbReference type="InterPro" id="IPR051022">
    <property type="entry name" value="Notch_Cell-Fate_Det"/>
</dbReference>
<evidence type="ECO:0000313" key="11">
    <source>
        <dbReference type="EMBL" id="KNC77786.1"/>
    </source>
</evidence>
<evidence type="ECO:0000256" key="3">
    <source>
        <dbReference type="ARBA" id="ARBA00022737"/>
    </source>
</evidence>
<dbReference type="Gene3D" id="2.10.25.10">
    <property type="entry name" value="Laminin"/>
    <property type="match status" value="10"/>
</dbReference>
<feature type="disulfide bond" evidence="6">
    <location>
        <begin position="953"/>
        <end position="963"/>
    </location>
</feature>
<evidence type="ECO:0000256" key="7">
    <source>
        <dbReference type="PROSITE-ProRule" id="PRU00276"/>
    </source>
</evidence>
<dbReference type="InterPro" id="IPR000152">
    <property type="entry name" value="EGF-type_Asp/Asn_hydroxyl_site"/>
</dbReference>
<feature type="disulfide bond" evidence="6">
    <location>
        <begin position="543"/>
        <end position="552"/>
    </location>
</feature>
<evidence type="ECO:0000313" key="12">
    <source>
        <dbReference type="Proteomes" id="UP000054560"/>
    </source>
</evidence>
<accession>A0A0L0FMQ2</accession>
<keyword evidence="1 6" id="KW-0245">EGF-like domain</keyword>
<dbReference type="InterPro" id="IPR024079">
    <property type="entry name" value="MetalloPept_cat_dom_sf"/>
</dbReference>
<dbReference type="SUPFAM" id="SSF57184">
    <property type="entry name" value="Growth factor receptor domain"/>
    <property type="match status" value="1"/>
</dbReference>
<dbReference type="InterPro" id="IPR000742">
    <property type="entry name" value="EGF"/>
</dbReference>
<feature type="disulfide bond" evidence="6">
    <location>
        <begin position="793"/>
        <end position="810"/>
    </location>
</feature>
<keyword evidence="4 6" id="KW-1015">Disulfide bond</keyword>
<proteinExistence type="predicted"/>
<dbReference type="Pfam" id="PF00008">
    <property type="entry name" value="EGF"/>
    <property type="match status" value="1"/>
</dbReference>
<dbReference type="InterPro" id="IPR018097">
    <property type="entry name" value="EGF_Ca-bd_CS"/>
</dbReference>
<dbReference type="PROSITE" id="PS01186">
    <property type="entry name" value="EGF_2"/>
    <property type="match status" value="8"/>
</dbReference>
<dbReference type="CDD" id="cd00054">
    <property type="entry name" value="EGF_CA"/>
    <property type="match status" value="4"/>
</dbReference>
<dbReference type="FunFam" id="2.10.25.10:FF:000472">
    <property type="entry name" value="Uncharacterized protein, isoform A"/>
    <property type="match status" value="1"/>
</dbReference>
<feature type="binding site" evidence="7">
    <location>
        <position position="353"/>
    </location>
    <ligand>
        <name>Zn(2+)</name>
        <dbReference type="ChEBI" id="CHEBI:29105"/>
        <note>catalytic</note>
    </ligand>
</feature>
<dbReference type="EMBL" id="KQ242631">
    <property type="protein sequence ID" value="KNC77786.1"/>
    <property type="molecule type" value="Genomic_DNA"/>
</dbReference>
<feature type="disulfide bond" evidence="6">
    <location>
        <begin position="937"/>
        <end position="946"/>
    </location>
</feature>
<evidence type="ECO:0000259" key="9">
    <source>
        <dbReference type="PROSITE" id="PS50026"/>
    </source>
</evidence>
<comment type="caution">
    <text evidence="6">Lacks conserved residue(s) required for the propagation of feature annotation.</text>
</comment>
<dbReference type="InterPro" id="IPR010423">
    <property type="entry name" value="Pvs25/Psv28_EGF"/>
</dbReference>
<dbReference type="SMART" id="SM00181">
    <property type="entry name" value="EGF"/>
    <property type="match status" value="14"/>
</dbReference>
<keyword evidence="2 8" id="KW-0732">Signal</keyword>
<dbReference type="PANTHER" id="PTHR24049">
    <property type="entry name" value="CRUMBS FAMILY MEMBER"/>
    <property type="match status" value="1"/>
</dbReference>
<dbReference type="GO" id="GO:0005509">
    <property type="term" value="F:calcium ion binding"/>
    <property type="evidence" value="ECO:0007669"/>
    <property type="project" value="InterPro"/>
</dbReference>
<feature type="disulfide bond" evidence="6">
    <location>
        <begin position="676"/>
        <end position="686"/>
    </location>
</feature>
<feature type="binding site" evidence="7">
    <location>
        <position position="363"/>
    </location>
    <ligand>
        <name>Zn(2+)</name>
        <dbReference type="ChEBI" id="CHEBI:29105"/>
        <note>catalytic</note>
    </ligand>
</feature>
<dbReference type="Gene3D" id="3.40.390.10">
    <property type="entry name" value="Collagenase (Catalytic Domain)"/>
    <property type="match status" value="1"/>
</dbReference>
<feature type="domain" description="EGF-like" evidence="9">
    <location>
        <begin position="554"/>
        <end position="594"/>
    </location>
</feature>
<sequence length="988" mass="105403">MLKFLFISALIAHWLDPSCAQNDADELLYQKQHGLKIAPEKTHTKAFKSGDHVGMYVDIEGEQILFRLDEQPIAPLDGEKLQYTYGCFSEVHPDIDCSAMLTRGGDVWSMLVFWGIDTWIFEGVGEGMSMVYKSSDIEVSDFQDLVLVPEDIVGRATPKRRQTNGDRIAWDHALNEDGELTNGPNFGYSSQTLPARNRRNIFRTLQLKITYDNAYLIALAEELSLTTSEATIAQANTYTMMLLNHVNTIYVPQVNIRFEVYEESRVPSSGLMDGNYGIDGMTSNDILVNFNTDVQGNTDDINILLSGLRLADNSIGASVQQGVCRNGANVGMLTPLQPAVGATIFSKVSLLAHELGHMFNCQHNTNLNELMYASNNGATIFGEACRAAISQHTQDIDINVDGYYLTTANCYPEQTLISQYMESYASTQNMCSVAIGETGVCGFGQCTSSGDSYTCTCGNTGFTGNNCELPIEYCPESGEGLCRNGASCVDSSTGTSCACPTGFLGRYCQYESCAASPCSSAPNTASCTNVVNNQMTTGFTCVCNAGYSGDRCEFGDKCASLPCGENGDCILSGSDYTCRCDTGYQLSPDGSTCTKIDYCETVPCGTGGTCTNGLNSHTCTCSAGYTLSQGTCVNINECLNNPCGPGKCTDLQGSYKCECSGTGYTGATCGTNVNECAESPCGDGICTDSPGSYQCVCTDGTVGLSCNANNACSSSPCSDGGKCEPTGSSYTCLCTGGWAGNQCQTYIGSCATGDYCKNNFQCNEDGLTCNCPGYRADLRCAVQINECITDNTCVKENTKTCTDQLLGIICTCKPGWGGANCEEYTCDCGEGTCDEDHFGVGICRCPAGYGGEKCEIPPLLDANQQNVCAVSGEQCAGQGNCINVVKEGGGTKTQCVCFGGRTGTWCDYVSYNTCENNPCNFGGTCNHSNFGTFTCLCVPGRYGDLCEYDINECDSNPCVVGTCSNRHNGFECNCPTGWTGTTCGTRVS</sequence>
<dbReference type="GO" id="GO:0016020">
    <property type="term" value="C:membrane"/>
    <property type="evidence" value="ECO:0007669"/>
    <property type="project" value="InterPro"/>
</dbReference>
<keyword evidence="7" id="KW-0862">Zinc</keyword>
<feature type="domain" description="Peptidase M12B" evidence="10">
    <location>
        <begin position="203"/>
        <end position="447"/>
    </location>
</feature>
<gene>
    <name evidence="11" type="ORF">SARC_09759</name>
</gene>
<evidence type="ECO:0000256" key="5">
    <source>
        <dbReference type="ARBA" id="ARBA00023180"/>
    </source>
</evidence>
<keyword evidence="3" id="KW-0677">Repeat</keyword>
<feature type="disulfide bond" evidence="6">
    <location>
        <begin position="697"/>
        <end position="706"/>
    </location>
</feature>
<feature type="disulfide bond" evidence="6">
    <location>
        <begin position="638"/>
        <end position="648"/>
    </location>
</feature>
<dbReference type="STRING" id="667725.A0A0L0FMQ2"/>
<feature type="domain" description="EGF-like" evidence="9">
    <location>
        <begin position="510"/>
        <end position="553"/>
    </location>
</feature>
<dbReference type="Pfam" id="PF12661">
    <property type="entry name" value="hEGF"/>
    <property type="match status" value="3"/>
</dbReference>
<dbReference type="Pfam" id="PF06247">
    <property type="entry name" value="Plasmod_Pvs28"/>
    <property type="match status" value="1"/>
</dbReference>
<evidence type="ECO:0000256" key="2">
    <source>
        <dbReference type="ARBA" id="ARBA00022729"/>
    </source>
</evidence>
<dbReference type="Pfam" id="PF13583">
    <property type="entry name" value="Reprolysin_4"/>
    <property type="match status" value="1"/>
</dbReference>
<feature type="active site" evidence="7">
    <location>
        <position position="354"/>
    </location>
</feature>
<dbReference type="SUPFAM" id="SSF55486">
    <property type="entry name" value="Metalloproteases ('zincins'), catalytic domain"/>
    <property type="match status" value="1"/>
</dbReference>
<feature type="binding site" evidence="7">
    <location>
        <position position="357"/>
    </location>
    <ligand>
        <name>Zn(2+)</name>
        <dbReference type="ChEBI" id="CHEBI:29105"/>
        <note>catalytic</note>
    </ligand>
</feature>
<reference evidence="11 12" key="1">
    <citation type="submission" date="2011-02" db="EMBL/GenBank/DDBJ databases">
        <title>The Genome Sequence of Sphaeroforma arctica JP610.</title>
        <authorList>
            <consortium name="The Broad Institute Genome Sequencing Platform"/>
            <person name="Russ C."/>
            <person name="Cuomo C."/>
            <person name="Young S.K."/>
            <person name="Zeng Q."/>
            <person name="Gargeya S."/>
            <person name="Alvarado L."/>
            <person name="Berlin A."/>
            <person name="Chapman S.B."/>
            <person name="Chen Z."/>
            <person name="Freedman E."/>
            <person name="Gellesch M."/>
            <person name="Goldberg J."/>
            <person name="Griggs A."/>
            <person name="Gujja S."/>
            <person name="Heilman E."/>
            <person name="Heiman D."/>
            <person name="Howarth C."/>
            <person name="Mehta T."/>
            <person name="Neiman D."/>
            <person name="Pearson M."/>
            <person name="Roberts A."/>
            <person name="Saif S."/>
            <person name="Shea T."/>
            <person name="Shenoy N."/>
            <person name="Sisk P."/>
            <person name="Stolte C."/>
            <person name="Sykes S."/>
            <person name="White J."/>
            <person name="Yandava C."/>
            <person name="Burger G."/>
            <person name="Gray M.W."/>
            <person name="Holland P.W.H."/>
            <person name="King N."/>
            <person name="Lang F.B.F."/>
            <person name="Roger A.J."/>
            <person name="Ruiz-Trillo I."/>
            <person name="Haas B."/>
            <person name="Nusbaum C."/>
            <person name="Birren B."/>
        </authorList>
    </citation>
    <scope>NUCLEOTIDE SEQUENCE [LARGE SCALE GENOMIC DNA]</scope>
    <source>
        <strain evidence="11 12">JP610</strain>
    </source>
</reference>
<keyword evidence="5" id="KW-0325">Glycoprotein</keyword>
<dbReference type="PROSITE" id="PS00010">
    <property type="entry name" value="ASX_HYDROXYL"/>
    <property type="match status" value="3"/>
</dbReference>
<feature type="domain" description="EGF-like" evidence="9">
    <location>
        <begin position="783"/>
        <end position="822"/>
    </location>
</feature>